<proteinExistence type="predicted"/>
<feature type="signal peptide" evidence="2">
    <location>
        <begin position="1"/>
        <end position="27"/>
    </location>
</feature>
<sequence>MTQKKALGLLVSAFVCAAVFTMNPSAAWGSGDVGAPAAGAPGGPPNAPAAVPAPAPERIVPVPPPAGAFLCPTP</sequence>
<feature type="compositionally biased region" description="Pro residues" evidence="1">
    <location>
        <begin position="42"/>
        <end position="52"/>
    </location>
</feature>
<reference evidence="3 4" key="1">
    <citation type="submission" date="2021-04" db="EMBL/GenBank/DDBJ databases">
        <title>Nocardia tengchongensis.</title>
        <authorList>
            <person name="Zhuang k."/>
            <person name="Ran Y."/>
            <person name="Li W."/>
        </authorList>
    </citation>
    <scope>NUCLEOTIDE SEQUENCE [LARGE SCALE GENOMIC DNA]</scope>
    <source>
        <strain evidence="3 4">CFH S0057</strain>
    </source>
</reference>
<keyword evidence="2" id="KW-0732">Signal</keyword>
<organism evidence="3 4">
    <name type="scientific">Nocardia tengchongensis</name>
    <dbReference type="NCBI Taxonomy" id="2055889"/>
    <lineage>
        <taxon>Bacteria</taxon>
        <taxon>Bacillati</taxon>
        <taxon>Actinomycetota</taxon>
        <taxon>Actinomycetes</taxon>
        <taxon>Mycobacteriales</taxon>
        <taxon>Nocardiaceae</taxon>
        <taxon>Nocardia</taxon>
    </lineage>
</organism>
<gene>
    <name evidence="3" type="ORF">KHQ06_20755</name>
</gene>
<dbReference type="RefSeq" id="WP_213554963.1">
    <property type="nucleotide sequence ID" value="NZ_JBHXAJ010000009.1"/>
</dbReference>
<name>A0ABX8CG29_9NOCA</name>
<feature type="region of interest" description="Disordered" evidence="1">
    <location>
        <begin position="31"/>
        <end position="52"/>
    </location>
</feature>
<feature type="chain" id="PRO_5045462917" evidence="2">
    <location>
        <begin position="28"/>
        <end position="74"/>
    </location>
</feature>
<evidence type="ECO:0000256" key="2">
    <source>
        <dbReference type="SAM" id="SignalP"/>
    </source>
</evidence>
<evidence type="ECO:0000313" key="4">
    <source>
        <dbReference type="Proteomes" id="UP000683310"/>
    </source>
</evidence>
<evidence type="ECO:0000256" key="1">
    <source>
        <dbReference type="SAM" id="MobiDB-lite"/>
    </source>
</evidence>
<protein>
    <submittedName>
        <fullName evidence="3">Uncharacterized protein</fullName>
    </submittedName>
</protein>
<keyword evidence="4" id="KW-1185">Reference proteome</keyword>
<accession>A0ABX8CG29</accession>
<evidence type="ECO:0000313" key="3">
    <source>
        <dbReference type="EMBL" id="QVI18926.1"/>
    </source>
</evidence>
<dbReference type="EMBL" id="CP074371">
    <property type="protein sequence ID" value="QVI18926.1"/>
    <property type="molecule type" value="Genomic_DNA"/>
</dbReference>
<dbReference type="Proteomes" id="UP000683310">
    <property type="component" value="Chromosome"/>
</dbReference>